<sequence>MGKPEVTEVNDFIGLSAGSPLDQVTCRIGLGVTTEPLSASPPRRHYLTEPGQVLLAPVDPVEMLDRIADFCRDSGVAVSDLVVSRIGAFPVPVKAAGGTPQDYPELNAELAWHPVFWLPPEMTLRATLTDDDGTIWIETDDEWATRVLLTLELAKIYDPETGWIDMLAIAGIDLSVPADAARFETWMAGGADEILDALEVGDLLPGDRALEWEVATAGAILARTMPGAYAVAGLSLAQLADDYAHDGTDPAFACYRLSVLGGFAYRDSDDPDAIDVFRSVTNDPDGIPDPPATFDRIRGALTRLRDQWAYALPATA</sequence>
<proteinExistence type="predicted"/>
<protein>
    <submittedName>
        <fullName evidence="1">Uncharacterized protein</fullName>
    </submittedName>
</protein>
<name>A0ABN2KEJ4_9MICO</name>
<dbReference type="Proteomes" id="UP001501475">
    <property type="component" value="Unassembled WGS sequence"/>
</dbReference>
<accession>A0ABN2KEJ4</accession>
<keyword evidence="2" id="KW-1185">Reference proteome</keyword>
<organism evidence="1 2">
    <name type="scientific">Nostocoides vanveenii</name>
    <dbReference type="NCBI Taxonomy" id="330835"/>
    <lineage>
        <taxon>Bacteria</taxon>
        <taxon>Bacillati</taxon>
        <taxon>Actinomycetota</taxon>
        <taxon>Actinomycetes</taxon>
        <taxon>Micrococcales</taxon>
        <taxon>Intrasporangiaceae</taxon>
        <taxon>Nostocoides</taxon>
    </lineage>
</organism>
<evidence type="ECO:0000313" key="1">
    <source>
        <dbReference type="EMBL" id="GAA1753892.1"/>
    </source>
</evidence>
<comment type="caution">
    <text evidence="1">The sequence shown here is derived from an EMBL/GenBank/DDBJ whole genome shotgun (WGS) entry which is preliminary data.</text>
</comment>
<gene>
    <name evidence="1" type="ORF">GCM10009810_12180</name>
</gene>
<dbReference type="EMBL" id="BAAAPN010000032">
    <property type="protein sequence ID" value="GAA1753892.1"/>
    <property type="molecule type" value="Genomic_DNA"/>
</dbReference>
<evidence type="ECO:0000313" key="2">
    <source>
        <dbReference type="Proteomes" id="UP001501475"/>
    </source>
</evidence>
<reference evidence="1 2" key="1">
    <citation type="journal article" date="2019" name="Int. J. Syst. Evol. Microbiol.">
        <title>The Global Catalogue of Microorganisms (GCM) 10K type strain sequencing project: providing services to taxonomists for standard genome sequencing and annotation.</title>
        <authorList>
            <consortium name="The Broad Institute Genomics Platform"/>
            <consortium name="The Broad Institute Genome Sequencing Center for Infectious Disease"/>
            <person name="Wu L."/>
            <person name="Ma J."/>
        </authorList>
    </citation>
    <scope>NUCLEOTIDE SEQUENCE [LARGE SCALE GENOMIC DNA]</scope>
    <source>
        <strain evidence="1 2">JCM 15591</strain>
    </source>
</reference>